<comment type="caution">
    <text evidence="4">The sequence shown here is derived from an EMBL/GenBank/DDBJ whole genome shotgun (WGS) entry which is preliminary data.</text>
</comment>
<dbReference type="Proteomes" id="UP001597062">
    <property type="component" value="Unassembled WGS sequence"/>
</dbReference>
<dbReference type="InterPro" id="IPR007492">
    <property type="entry name" value="LytTR_DNA-bd_dom"/>
</dbReference>
<reference evidence="5" key="1">
    <citation type="journal article" date="2019" name="Int. J. Syst. Evol. Microbiol.">
        <title>The Global Catalogue of Microorganisms (GCM) 10K type strain sequencing project: providing services to taxonomists for standard genome sequencing and annotation.</title>
        <authorList>
            <consortium name="The Broad Institute Genomics Platform"/>
            <consortium name="The Broad Institute Genome Sequencing Center for Infectious Disease"/>
            <person name="Wu L."/>
            <person name="Ma J."/>
        </authorList>
    </citation>
    <scope>NUCLEOTIDE SEQUENCE [LARGE SCALE GENOMIC DNA]</scope>
    <source>
        <strain evidence="5">CCUG 60527</strain>
    </source>
</reference>
<evidence type="ECO:0000259" key="3">
    <source>
        <dbReference type="PROSITE" id="PS50930"/>
    </source>
</evidence>
<name>A0ABW3JV21_9FLAO</name>
<dbReference type="RefSeq" id="WP_386107675.1">
    <property type="nucleotide sequence ID" value="NZ_JBHTJR010000047.1"/>
</dbReference>
<dbReference type="Gene3D" id="2.40.50.1020">
    <property type="entry name" value="LytTr DNA-binding domain"/>
    <property type="match status" value="1"/>
</dbReference>
<protein>
    <submittedName>
        <fullName evidence="4">LytR/AlgR family response regulator transcription factor</fullName>
    </submittedName>
</protein>
<dbReference type="SMART" id="SM00850">
    <property type="entry name" value="LytTR"/>
    <property type="match status" value="1"/>
</dbReference>
<dbReference type="SUPFAM" id="SSF52172">
    <property type="entry name" value="CheY-like"/>
    <property type="match status" value="1"/>
</dbReference>
<dbReference type="Pfam" id="PF00072">
    <property type="entry name" value="Response_reg"/>
    <property type="match status" value="1"/>
</dbReference>
<dbReference type="InterPro" id="IPR011006">
    <property type="entry name" value="CheY-like_superfamily"/>
</dbReference>
<dbReference type="PANTHER" id="PTHR37299">
    <property type="entry name" value="TRANSCRIPTIONAL REGULATOR-RELATED"/>
    <property type="match status" value="1"/>
</dbReference>
<gene>
    <name evidence="4" type="ORF">ACFQ1U_09435</name>
</gene>
<dbReference type="PANTHER" id="PTHR37299:SF1">
    <property type="entry name" value="STAGE 0 SPORULATION PROTEIN A HOMOLOG"/>
    <property type="match status" value="1"/>
</dbReference>
<dbReference type="Pfam" id="PF04397">
    <property type="entry name" value="LytTR"/>
    <property type="match status" value="1"/>
</dbReference>
<dbReference type="InterPro" id="IPR001789">
    <property type="entry name" value="Sig_transdc_resp-reg_receiver"/>
</dbReference>
<dbReference type="PROSITE" id="PS50930">
    <property type="entry name" value="HTH_LYTTR"/>
    <property type="match status" value="1"/>
</dbReference>
<dbReference type="InterPro" id="IPR046947">
    <property type="entry name" value="LytR-like"/>
</dbReference>
<feature type="domain" description="HTH LytTR-type" evidence="3">
    <location>
        <begin position="128"/>
        <end position="226"/>
    </location>
</feature>
<keyword evidence="1" id="KW-0597">Phosphoprotein</keyword>
<proteinExistence type="predicted"/>
<dbReference type="SMART" id="SM00448">
    <property type="entry name" value="REC"/>
    <property type="match status" value="1"/>
</dbReference>
<keyword evidence="5" id="KW-1185">Reference proteome</keyword>
<evidence type="ECO:0000313" key="4">
    <source>
        <dbReference type="EMBL" id="MFD0993426.1"/>
    </source>
</evidence>
<dbReference type="PROSITE" id="PS50110">
    <property type="entry name" value="RESPONSE_REGULATORY"/>
    <property type="match status" value="1"/>
</dbReference>
<feature type="domain" description="Response regulatory" evidence="2">
    <location>
        <begin position="6"/>
        <end position="117"/>
    </location>
</feature>
<organism evidence="4 5">
    <name type="scientific">Tenacibaculum geojense</name>
    <dbReference type="NCBI Taxonomy" id="915352"/>
    <lineage>
        <taxon>Bacteria</taxon>
        <taxon>Pseudomonadati</taxon>
        <taxon>Bacteroidota</taxon>
        <taxon>Flavobacteriia</taxon>
        <taxon>Flavobacteriales</taxon>
        <taxon>Flavobacteriaceae</taxon>
        <taxon>Tenacibaculum</taxon>
    </lineage>
</organism>
<evidence type="ECO:0000313" key="5">
    <source>
        <dbReference type="Proteomes" id="UP001597062"/>
    </source>
</evidence>
<sequence>MTNQLSCIVVDDEPMGIEIIESFINKTPQLKLINTFDNAIDALRYIEANKIDIAFLDINMPEINGISLAKLIGDKSKIIFTTAHREFAIEGFNLNVTDYLLKPIAYDRFIKAVNKLKPKQNADNSSYIFVRSDRKMIKINFEDISYIESLSDYIKIHLYNKTIITRETISNIESKIPSQNFIRTHRSYIVSIKAIESFTNEYIEINKKAIPISRSYKESVLKTLQQ</sequence>
<accession>A0ABW3JV21</accession>
<dbReference type="EMBL" id="JBHTJR010000047">
    <property type="protein sequence ID" value="MFD0993426.1"/>
    <property type="molecule type" value="Genomic_DNA"/>
</dbReference>
<evidence type="ECO:0000256" key="1">
    <source>
        <dbReference type="PROSITE-ProRule" id="PRU00169"/>
    </source>
</evidence>
<dbReference type="Gene3D" id="3.40.50.2300">
    <property type="match status" value="1"/>
</dbReference>
<evidence type="ECO:0000259" key="2">
    <source>
        <dbReference type="PROSITE" id="PS50110"/>
    </source>
</evidence>
<feature type="modified residue" description="4-aspartylphosphate" evidence="1">
    <location>
        <position position="57"/>
    </location>
</feature>